<organism evidence="2 3">
    <name type="scientific">Mucilaginibacter auburnensis</name>
    <dbReference type="NCBI Taxonomy" id="1457233"/>
    <lineage>
        <taxon>Bacteria</taxon>
        <taxon>Pseudomonadati</taxon>
        <taxon>Bacteroidota</taxon>
        <taxon>Sphingobacteriia</taxon>
        <taxon>Sphingobacteriales</taxon>
        <taxon>Sphingobacteriaceae</taxon>
        <taxon>Mucilaginibacter</taxon>
    </lineage>
</organism>
<comment type="caution">
    <text evidence="2">The sequence shown here is derived from an EMBL/GenBank/DDBJ whole genome shotgun (WGS) entry which is preliminary data.</text>
</comment>
<proteinExistence type="predicted"/>
<reference evidence="2 3" key="1">
    <citation type="submission" date="2017-11" db="EMBL/GenBank/DDBJ databases">
        <title>Genomic Encyclopedia of Archaeal and Bacterial Type Strains, Phase II (KMG-II): From Individual Species to Whole Genera.</title>
        <authorList>
            <person name="Goeker M."/>
        </authorList>
    </citation>
    <scope>NUCLEOTIDE SEQUENCE [LARGE SCALE GENOMIC DNA]</scope>
    <source>
        <strain evidence="2 3">DSM 28175</strain>
    </source>
</reference>
<keyword evidence="3" id="KW-1185">Reference proteome</keyword>
<sequence length="60" mass="6576">MSTFLRVWLVPLVIAVISAAGLLSALTGNGIWDVLSWVTLGVPLVVIAYFLNKHLRVKRS</sequence>
<dbReference type="RefSeq" id="WP_100339783.1">
    <property type="nucleotide sequence ID" value="NZ_PGFJ01000001.1"/>
</dbReference>
<evidence type="ECO:0000313" key="2">
    <source>
        <dbReference type="EMBL" id="PJJ83525.1"/>
    </source>
</evidence>
<dbReference type="EMBL" id="PGFJ01000001">
    <property type="protein sequence ID" value="PJJ83525.1"/>
    <property type="molecule type" value="Genomic_DNA"/>
</dbReference>
<feature type="transmembrane region" description="Helical" evidence="1">
    <location>
        <begin position="34"/>
        <end position="51"/>
    </location>
</feature>
<name>A0A2H9VRT5_9SPHI</name>
<dbReference type="Proteomes" id="UP000242687">
    <property type="component" value="Unassembled WGS sequence"/>
</dbReference>
<protein>
    <submittedName>
        <fullName evidence="2">Uncharacterized protein</fullName>
    </submittedName>
</protein>
<evidence type="ECO:0000313" key="3">
    <source>
        <dbReference type="Proteomes" id="UP000242687"/>
    </source>
</evidence>
<dbReference type="OrthoDB" id="8969205at2"/>
<evidence type="ECO:0000256" key="1">
    <source>
        <dbReference type="SAM" id="Phobius"/>
    </source>
</evidence>
<keyword evidence="1" id="KW-0472">Membrane</keyword>
<dbReference type="AlphaFoldDB" id="A0A2H9VRT5"/>
<keyword evidence="1" id="KW-0812">Transmembrane</keyword>
<gene>
    <name evidence="2" type="ORF">CLV57_0509</name>
</gene>
<keyword evidence="1" id="KW-1133">Transmembrane helix</keyword>
<feature type="transmembrane region" description="Helical" evidence="1">
    <location>
        <begin position="7"/>
        <end position="28"/>
    </location>
</feature>
<accession>A0A2H9VRT5</accession>